<evidence type="ECO:0000313" key="3">
    <source>
        <dbReference type="Proteomes" id="UP000292408"/>
    </source>
</evidence>
<dbReference type="CDD" id="cd06193">
    <property type="entry name" value="siderophore_interacting"/>
    <property type="match status" value="1"/>
</dbReference>
<dbReference type="InterPro" id="IPR007037">
    <property type="entry name" value="SIP_rossman_dom"/>
</dbReference>
<dbReference type="Gene3D" id="2.40.30.10">
    <property type="entry name" value="Translation factors"/>
    <property type="match status" value="1"/>
</dbReference>
<dbReference type="AlphaFoldDB" id="A0A4Q7TJG7"/>
<proteinExistence type="predicted"/>
<dbReference type="PROSITE" id="PS51384">
    <property type="entry name" value="FAD_FR"/>
    <property type="match status" value="1"/>
</dbReference>
<dbReference type="Gene3D" id="3.40.50.80">
    <property type="entry name" value="Nucleotide-binding domain of ferredoxin-NADP reductase (FNR) module"/>
    <property type="match status" value="1"/>
</dbReference>
<dbReference type="PANTHER" id="PTHR30157:SF0">
    <property type="entry name" value="NADPH-DEPENDENT FERRIC-CHELATE REDUCTASE"/>
    <property type="match status" value="1"/>
</dbReference>
<dbReference type="Proteomes" id="UP000292408">
    <property type="component" value="Unassembled WGS sequence"/>
</dbReference>
<dbReference type="Pfam" id="PF04954">
    <property type="entry name" value="SIP"/>
    <property type="match status" value="1"/>
</dbReference>
<reference evidence="2 3" key="1">
    <citation type="journal article" date="2015" name="Stand. Genomic Sci.">
        <title>Genomic Encyclopedia of Bacterial and Archaeal Type Strains, Phase III: the genomes of soil and plant-associated and newly described type strains.</title>
        <authorList>
            <person name="Whitman W.B."/>
            <person name="Woyke T."/>
            <person name="Klenk H.P."/>
            <person name="Zhou Y."/>
            <person name="Lilburn T.G."/>
            <person name="Beck B.J."/>
            <person name="De Vos P."/>
            <person name="Vandamme P."/>
            <person name="Eisen J.A."/>
            <person name="Garrity G."/>
            <person name="Hugenholtz P."/>
            <person name="Kyrpides N.C."/>
        </authorList>
    </citation>
    <scope>NUCLEOTIDE SEQUENCE [LARGE SCALE GENOMIC DNA]</scope>
    <source>
        <strain evidence="2 3">AC4r</strain>
    </source>
</reference>
<gene>
    <name evidence="2" type="ORF">EV140_1599</name>
</gene>
<dbReference type="RefSeq" id="WP_130282767.1">
    <property type="nucleotide sequence ID" value="NZ_SGXT01000015.1"/>
</dbReference>
<sequence>MLTSPVRDGHALDHRRASLNYPAYRPFSARVSRVLPIGRHLVRVSFTGDDFEVFGTTGLDQRVKIVFPGDGALPDLGQGDDAAILAGDWYARWRALPDAERPAFRTYTVRAIDSEAARLDVDMVLHDPAPGGDGPAARWLRQVGVGDEVLIVGPDARTADPLIGCDWRPGDARTVLLAGDETAAPAILSILESLAPGIRAQAFVEVASSADIQRIVPTARHRVTWLARDAGCETAQGFQAVAPRGELLQRSLENWIGGHRAELTTALDASPHTLDDIDVDTELLWDSPIDPRDNDFYAWIAGEAAVVKRLRRYLVSDVGVNRRAVAFMGYWREGRSEGQ</sequence>
<dbReference type="InterPro" id="IPR017927">
    <property type="entry name" value="FAD-bd_FR_type"/>
</dbReference>
<name>A0A4Q7TJG7_9MICO</name>
<dbReference type="Pfam" id="PF08021">
    <property type="entry name" value="FAD_binding_9"/>
    <property type="match status" value="1"/>
</dbReference>
<dbReference type="InterPro" id="IPR039374">
    <property type="entry name" value="SIP_fam"/>
</dbReference>
<evidence type="ECO:0000259" key="1">
    <source>
        <dbReference type="PROSITE" id="PS51384"/>
    </source>
</evidence>
<keyword evidence="3" id="KW-1185">Reference proteome</keyword>
<comment type="caution">
    <text evidence="2">The sequence shown here is derived from an EMBL/GenBank/DDBJ whole genome shotgun (WGS) entry which is preliminary data.</text>
</comment>
<dbReference type="InterPro" id="IPR017938">
    <property type="entry name" value="Riboflavin_synthase-like_b-brl"/>
</dbReference>
<accession>A0A4Q7TJG7</accession>
<protein>
    <submittedName>
        <fullName evidence="2">NADPH-dependent ferric siderophore reductase</fullName>
    </submittedName>
</protein>
<evidence type="ECO:0000313" key="2">
    <source>
        <dbReference type="EMBL" id="RZT59618.1"/>
    </source>
</evidence>
<dbReference type="OrthoDB" id="3291337at2"/>
<dbReference type="SUPFAM" id="SSF63380">
    <property type="entry name" value="Riboflavin synthase domain-like"/>
    <property type="match status" value="1"/>
</dbReference>
<dbReference type="GO" id="GO:0016491">
    <property type="term" value="F:oxidoreductase activity"/>
    <property type="evidence" value="ECO:0007669"/>
    <property type="project" value="InterPro"/>
</dbReference>
<dbReference type="InterPro" id="IPR039261">
    <property type="entry name" value="FNR_nucleotide-bd"/>
</dbReference>
<feature type="domain" description="FAD-binding FR-type" evidence="1">
    <location>
        <begin position="24"/>
        <end position="161"/>
    </location>
</feature>
<dbReference type="PANTHER" id="PTHR30157">
    <property type="entry name" value="FERRIC REDUCTASE, NADPH-DEPENDENT"/>
    <property type="match status" value="1"/>
</dbReference>
<dbReference type="EMBL" id="SGXT01000015">
    <property type="protein sequence ID" value="RZT59618.1"/>
    <property type="molecule type" value="Genomic_DNA"/>
</dbReference>
<dbReference type="InterPro" id="IPR013113">
    <property type="entry name" value="SIP_FAD-bd"/>
</dbReference>
<organism evidence="2 3">
    <name type="scientific">Microcella alkaliphila</name>
    <dbReference type="NCBI Taxonomy" id="279828"/>
    <lineage>
        <taxon>Bacteria</taxon>
        <taxon>Bacillati</taxon>
        <taxon>Actinomycetota</taxon>
        <taxon>Actinomycetes</taxon>
        <taxon>Micrococcales</taxon>
        <taxon>Microbacteriaceae</taxon>
        <taxon>Microcella</taxon>
    </lineage>
</organism>